<reference evidence="10 11" key="2">
    <citation type="submission" date="2018-06" db="EMBL/GenBank/DDBJ databases">
        <title>Comparative genomics of rhizobia nodulating Arachis hypogaea in China.</title>
        <authorList>
            <person name="Li Y."/>
        </authorList>
    </citation>
    <scope>NUCLEOTIDE SEQUENCE [LARGE SCALE GENOMIC DNA]</scope>
    <source>
        <strain evidence="10 11">CCBAU 51658</strain>
    </source>
</reference>
<dbReference type="PROSITE" id="PS50110">
    <property type="entry name" value="RESPONSE_REGULATORY"/>
    <property type="match status" value="1"/>
</dbReference>
<dbReference type="NCBIfam" id="TIGR01965">
    <property type="entry name" value="VCBS_repeat"/>
    <property type="match status" value="1"/>
</dbReference>
<evidence type="ECO:0000313" key="9">
    <source>
        <dbReference type="EMBL" id="GGI28746.1"/>
    </source>
</evidence>
<dbReference type="InterPro" id="IPR011006">
    <property type="entry name" value="CheY-like_superfamily"/>
</dbReference>
<reference evidence="9" key="3">
    <citation type="submission" date="2022-12" db="EMBL/GenBank/DDBJ databases">
        <authorList>
            <person name="Sun Q."/>
            <person name="Zhou Y."/>
        </authorList>
    </citation>
    <scope>NUCLEOTIDE SEQUENCE</scope>
    <source>
        <strain evidence="9">CGMCC 1.15034</strain>
    </source>
</reference>
<dbReference type="SUPFAM" id="SSF52172">
    <property type="entry name" value="CheY-like"/>
    <property type="match status" value="1"/>
</dbReference>
<dbReference type="OrthoDB" id="8180531at2"/>
<dbReference type="SMART" id="SM00421">
    <property type="entry name" value="HTH_LUXR"/>
    <property type="match status" value="1"/>
</dbReference>
<feature type="compositionally biased region" description="Polar residues" evidence="6">
    <location>
        <begin position="624"/>
        <end position="633"/>
    </location>
</feature>
<keyword evidence="4" id="KW-0804">Transcription</keyword>
<dbReference type="PROSITE" id="PS50043">
    <property type="entry name" value="HTH_LUXR_2"/>
    <property type="match status" value="1"/>
</dbReference>
<name>A0A410V8S4_9BRAD</name>
<dbReference type="PANTHER" id="PTHR43214">
    <property type="entry name" value="TWO-COMPONENT RESPONSE REGULATOR"/>
    <property type="match status" value="1"/>
</dbReference>
<keyword evidence="3" id="KW-0238">DNA-binding</keyword>
<dbReference type="EMBL" id="CP030057">
    <property type="protein sequence ID" value="QOZ61092.1"/>
    <property type="molecule type" value="Genomic_DNA"/>
</dbReference>
<keyword evidence="2" id="KW-0805">Transcription regulation</keyword>
<dbReference type="AlphaFoldDB" id="A0A410V8S4"/>
<dbReference type="RefSeq" id="WP_128966681.1">
    <property type="nucleotide sequence ID" value="NZ_BMHC01000012.1"/>
</dbReference>
<protein>
    <recommendedName>
        <fullName evidence="13">DNA-binding response regulator</fullName>
    </recommendedName>
</protein>
<dbReference type="InterPro" id="IPR039420">
    <property type="entry name" value="WalR-like"/>
</dbReference>
<feature type="region of interest" description="Disordered" evidence="6">
    <location>
        <begin position="423"/>
        <end position="443"/>
    </location>
</feature>
<organism evidence="9 12">
    <name type="scientific">Bradyrhizobium guangdongense</name>
    <dbReference type="NCBI Taxonomy" id="1325090"/>
    <lineage>
        <taxon>Bacteria</taxon>
        <taxon>Pseudomonadati</taxon>
        <taxon>Pseudomonadota</taxon>
        <taxon>Alphaproteobacteria</taxon>
        <taxon>Hyphomicrobiales</taxon>
        <taxon>Nitrobacteraceae</taxon>
        <taxon>Bradyrhizobium</taxon>
    </lineage>
</organism>
<evidence type="ECO:0000256" key="2">
    <source>
        <dbReference type="ARBA" id="ARBA00023015"/>
    </source>
</evidence>
<dbReference type="InterPro" id="IPR010221">
    <property type="entry name" value="VCBS_dom"/>
</dbReference>
<dbReference type="SUPFAM" id="SSF46894">
    <property type="entry name" value="C-terminal effector domain of the bipartite response regulators"/>
    <property type="match status" value="1"/>
</dbReference>
<dbReference type="GO" id="GO:0000160">
    <property type="term" value="P:phosphorelay signal transduction system"/>
    <property type="evidence" value="ECO:0007669"/>
    <property type="project" value="InterPro"/>
</dbReference>
<dbReference type="Gene3D" id="3.40.50.2300">
    <property type="match status" value="1"/>
</dbReference>
<comment type="caution">
    <text evidence="5">Lacks conserved residue(s) required for the propagation of feature annotation.</text>
</comment>
<evidence type="ECO:0000313" key="10">
    <source>
        <dbReference type="EMBL" id="QOZ61092.1"/>
    </source>
</evidence>
<evidence type="ECO:0000313" key="11">
    <source>
        <dbReference type="Proteomes" id="UP000593880"/>
    </source>
</evidence>
<feature type="domain" description="HTH luxR-type" evidence="7">
    <location>
        <begin position="145"/>
        <end position="210"/>
    </location>
</feature>
<keyword evidence="1" id="KW-0597">Phosphoprotein</keyword>
<dbReference type="PRINTS" id="PR00038">
    <property type="entry name" value="HTHLUXR"/>
</dbReference>
<dbReference type="Pfam" id="PF00196">
    <property type="entry name" value="GerE"/>
    <property type="match status" value="1"/>
</dbReference>
<dbReference type="InterPro" id="IPR000792">
    <property type="entry name" value="Tscrpt_reg_LuxR_C"/>
</dbReference>
<dbReference type="EMBL" id="BMHC01000012">
    <property type="protein sequence ID" value="GGI28746.1"/>
    <property type="molecule type" value="Genomic_DNA"/>
</dbReference>
<accession>A0A410V8S4</accession>
<dbReference type="PANTHER" id="PTHR43214:SF41">
    <property type="entry name" value="NITRATE_NITRITE RESPONSE REGULATOR PROTEIN NARP"/>
    <property type="match status" value="1"/>
</dbReference>
<keyword evidence="11" id="KW-1185">Reference proteome</keyword>
<reference evidence="9" key="1">
    <citation type="journal article" date="2014" name="Int. J. Syst. Evol. Microbiol.">
        <title>Complete genome sequence of Corynebacterium casei LMG S-19264T (=DSM 44701T), isolated from a smear-ripened cheese.</title>
        <authorList>
            <consortium name="US DOE Joint Genome Institute (JGI-PGF)"/>
            <person name="Walter F."/>
            <person name="Albersmeier A."/>
            <person name="Kalinowski J."/>
            <person name="Ruckert C."/>
        </authorList>
    </citation>
    <scope>NUCLEOTIDE SEQUENCE</scope>
    <source>
        <strain evidence="9">CGMCC 1.15034</strain>
    </source>
</reference>
<sequence>MLATKARMRPIRLVIADRRPIVLQGFASLFAAERDFAVVASCPDGAGCLKAIRTLAPDLVLVEDGFSDVTAAEMLAVVKAEKIPTRLVFYTASLAHGELAAAIAAGTCCAISMREEPKHLLQSLRLVAPASDRARPGKQEDGALDETGLAALTDQERKIMRLVACGMSNKQIARQLKVSTGTIKARLNQVSTQLEIKSRTEVAAFALSRLYGGIGALAALIYAALEDFRGAKATGFGDALTDSFTVVTADGTSEVITIKINDKKTTPASGKAAKSAFKAVRGETPITETLGRAGKLVQSSPDIVPGTLALQATNAARAALGSYAPFLTTAVGIWICEVLNSVAHAANFANAVLASAPGHDAGEAAALNLSGNADANLGSFDNLAWLHLDIDHQSFAFEGPRSDAIGAHGDAVQIMGVNAGEASVSSNATPHVGSGAVDAPTDHGGLAQAVATDALGNSEHDGTRAAGGDESNAGQPQIGLHDDEDGGPASKQHDKQGSPEAGSNHGQSQGDVQESKDDTALAKGHSEHASSGDESNDAQSQGDLHKSDHGSAAAGQHARDDASPASGGKSGQSERDLHESAAGNPHAASSGHAEAKDQATDRSGPAQKETAPELGDSFHFKNDNAASGTSTSPEMHGGPGPDFVGYGLHTAAHDGPPAVPAFDLVGPSDAAQSALDHARGVQHHLTHDLFV</sequence>
<dbReference type="Proteomes" id="UP000625079">
    <property type="component" value="Unassembled WGS sequence"/>
</dbReference>
<evidence type="ECO:0000256" key="5">
    <source>
        <dbReference type="PROSITE-ProRule" id="PRU00169"/>
    </source>
</evidence>
<dbReference type="GO" id="GO:0006355">
    <property type="term" value="P:regulation of DNA-templated transcription"/>
    <property type="evidence" value="ECO:0007669"/>
    <property type="project" value="InterPro"/>
</dbReference>
<evidence type="ECO:0000256" key="1">
    <source>
        <dbReference type="ARBA" id="ARBA00022553"/>
    </source>
</evidence>
<evidence type="ECO:0000259" key="7">
    <source>
        <dbReference type="PROSITE" id="PS50043"/>
    </source>
</evidence>
<dbReference type="CDD" id="cd06170">
    <property type="entry name" value="LuxR_C_like"/>
    <property type="match status" value="1"/>
</dbReference>
<dbReference type="GO" id="GO:0003677">
    <property type="term" value="F:DNA binding"/>
    <property type="evidence" value="ECO:0007669"/>
    <property type="project" value="UniProtKB-KW"/>
</dbReference>
<feature type="region of interest" description="Disordered" evidence="6">
    <location>
        <begin position="457"/>
        <end position="651"/>
    </location>
</feature>
<dbReference type="InterPro" id="IPR016032">
    <property type="entry name" value="Sig_transdc_resp-reg_C-effctor"/>
</dbReference>
<evidence type="ECO:0008006" key="13">
    <source>
        <dbReference type="Google" id="ProtNLM"/>
    </source>
</evidence>
<feature type="compositionally biased region" description="Basic and acidic residues" evidence="6">
    <location>
        <begin position="513"/>
        <end position="531"/>
    </location>
</feature>
<proteinExistence type="predicted"/>
<dbReference type="InterPro" id="IPR001789">
    <property type="entry name" value="Sig_transdc_resp-reg_receiver"/>
</dbReference>
<evidence type="ECO:0000256" key="3">
    <source>
        <dbReference type="ARBA" id="ARBA00023125"/>
    </source>
</evidence>
<gene>
    <name evidence="9" type="ORF">GCM10010987_50950</name>
    <name evidence="10" type="ORF">XH86_21940</name>
</gene>
<dbReference type="Proteomes" id="UP000593880">
    <property type="component" value="Chromosome"/>
</dbReference>
<dbReference type="CDD" id="cd17535">
    <property type="entry name" value="REC_NarL-like"/>
    <property type="match status" value="1"/>
</dbReference>
<evidence type="ECO:0000259" key="8">
    <source>
        <dbReference type="PROSITE" id="PS50110"/>
    </source>
</evidence>
<evidence type="ECO:0000256" key="4">
    <source>
        <dbReference type="ARBA" id="ARBA00023163"/>
    </source>
</evidence>
<evidence type="ECO:0000313" key="12">
    <source>
        <dbReference type="Proteomes" id="UP000625079"/>
    </source>
</evidence>
<evidence type="ECO:0000256" key="6">
    <source>
        <dbReference type="SAM" id="MobiDB-lite"/>
    </source>
</evidence>
<dbReference type="InterPro" id="IPR058245">
    <property type="entry name" value="NreC/VraR/RcsB-like_REC"/>
</dbReference>
<feature type="domain" description="Response regulatory" evidence="8">
    <location>
        <begin position="12"/>
        <end position="128"/>
    </location>
</feature>